<comment type="caution">
    <text evidence="1">The sequence shown here is derived from an EMBL/GenBank/DDBJ whole genome shotgun (WGS) entry which is preliminary data.</text>
</comment>
<sequence length="40" mass="4827">MRIDGWEICEYVFPKTQIDKLRHKVVIRNNLIMLAILENL</sequence>
<keyword evidence="2" id="KW-1185">Reference proteome</keyword>
<dbReference type="EMBL" id="AWET01000008">
    <property type="protein sequence ID" value="ERK03636.1"/>
    <property type="molecule type" value="Genomic_DNA"/>
</dbReference>
<reference evidence="1 2" key="1">
    <citation type="submission" date="2013-08" db="EMBL/GenBank/DDBJ databases">
        <authorList>
            <person name="Durkin A.S."/>
            <person name="Haft D.R."/>
            <person name="McCorrison J."/>
            <person name="Torralba M."/>
            <person name="Gillis M."/>
            <person name="Haft D.H."/>
            <person name="Methe B."/>
            <person name="Sutton G."/>
            <person name="Nelson K.E."/>
        </authorList>
    </citation>
    <scope>NUCLEOTIDE SEQUENCE [LARGE SCALE GENOMIC DNA]</scope>
    <source>
        <strain evidence="1 2">F0068</strain>
    </source>
</reference>
<evidence type="ECO:0000313" key="1">
    <source>
        <dbReference type="EMBL" id="ERK03636.1"/>
    </source>
</evidence>
<evidence type="ECO:0000313" key="2">
    <source>
        <dbReference type="Proteomes" id="UP000016600"/>
    </source>
</evidence>
<dbReference type="Proteomes" id="UP000016600">
    <property type="component" value="Unassembled WGS sequence"/>
</dbReference>
<name>U2LH93_9BACT</name>
<accession>U2LH93</accession>
<gene>
    <name evidence="1" type="ORF">HMPREF1218_0016</name>
</gene>
<organism evidence="1 2">
    <name type="scientific">Hoylesella pleuritidis F0068</name>
    <dbReference type="NCBI Taxonomy" id="1081904"/>
    <lineage>
        <taxon>Bacteria</taxon>
        <taxon>Pseudomonadati</taxon>
        <taxon>Bacteroidota</taxon>
        <taxon>Bacteroidia</taxon>
        <taxon>Bacteroidales</taxon>
        <taxon>Prevotellaceae</taxon>
        <taxon>Hoylesella</taxon>
    </lineage>
</organism>
<dbReference type="AlphaFoldDB" id="U2LH93"/>
<proteinExistence type="predicted"/>
<protein>
    <submittedName>
        <fullName evidence="1">Uncharacterized protein</fullName>
    </submittedName>
</protein>